<organism evidence="2 3">
    <name type="scientific">Thermotoga petrophila (strain ATCC BAA-488 / DSM 13995 / JCM 10881 / RKU-1)</name>
    <dbReference type="NCBI Taxonomy" id="390874"/>
    <lineage>
        <taxon>Bacteria</taxon>
        <taxon>Thermotogati</taxon>
        <taxon>Thermotogota</taxon>
        <taxon>Thermotogae</taxon>
        <taxon>Thermotogales</taxon>
        <taxon>Thermotogaceae</taxon>
        <taxon>Thermotoga</taxon>
    </lineage>
</organism>
<gene>
    <name evidence="2" type="ordered locus">Tpet_1771</name>
</gene>
<sequence>MANMDIGFNIIEKKEYSDQIFKDRMSIVEFLRQVYREEELPLNLAVFGIESLLYYSEEPEKVSREIRNLLQDAANFLVRGNYIIQIVVEGKIEIVESFERPIINYKDASFLLYPIFGRVKQVDSKHFIAPLNLQS</sequence>
<feature type="domain" description="DUF8076" evidence="1">
    <location>
        <begin position="4"/>
        <end position="131"/>
    </location>
</feature>
<evidence type="ECO:0000313" key="2">
    <source>
        <dbReference type="EMBL" id="ABQ47771.1"/>
    </source>
</evidence>
<dbReference type="KEGG" id="tpt:Tpet_1771"/>
<evidence type="ECO:0000313" key="3">
    <source>
        <dbReference type="Proteomes" id="UP000006558"/>
    </source>
</evidence>
<dbReference type="EMBL" id="CP000702">
    <property type="protein sequence ID" value="ABQ47771.1"/>
    <property type="molecule type" value="Genomic_DNA"/>
</dbReference>
<proteinExistence type="predicted"/>
<reference evidence="2 3" key="2">
    <citation type="journal article" date="2009" name="Proc. Natl. Acad. Sci. U.S.A.">
        <title>On the chimeric nature, thermophilic origin, and phylogenetic placement of the Thermotogales.</title>
        <authorList>
            <person name="Zhaxybayeva O."/>
            <person name="Swithers K.S."/>
            <person name="Lapierre P."/>
            <person name="Fournier G.P."/>
            <person name="Bickhart D.M."/>
            <person name="DeBoy R.T."/>
            <person name="Nelson K.E."/>
            <person name="Nesbo C.L."/>
            <person name="Doolittle W.F."/>
            <person name="Gogarten J.P."/>
            <person name="Noll K.M."/>
        </authorList>
    </citation>
    <scope>NUCLEOTIDE SEQUENCE [LARGE SCALE GENOMIC DNA]</scope>
    <source>
        <strain evidence="3">ATCC BAA-488 / DSM 13995 / JCM 10881 / RKU-1</strain>
    </source>
</reference>
<dbReference type="Proteomes" id="UP000006558">
    <property type="component" value="Chromosome"/>
</dbReference>
<dbReference type="AlphaFoldDB" id="A5INJ8"/>
<dbReference type="RefSeq" id="WP_011944175.1">
    <property type="nucleotide sequence ID" value="NC_009486.1"/>
</dbReference>
<dbReference type="STRING" id="390874.Tpet_1771"/>
<reference evidence="3" key="1">
    <citation type="submission" date="2007-05" db="EMBL/GenBank/DDBJ databases">
        <title>Complete sequence of Thermotoga petrophila RKU-1.</title>
        <authorList>
            <consortium name="US DOE Joint Genome Institute"/>
            <person name="Copeland A."/>
            <person name="Lucas S."/>
            <person name="Lapidus A."/>
            <person name="Barry K."/>
            <person name="Glavina del Rio T."/>
            <person name="Dalin E."/>
            <person name="Tice H."/>
            <person name="Pitluck S."/>
            <person name="Sims D."/>
            <person name="Brettin T."/>
            <person name="Bruce D."/>
            <person name="Detter J.C."/>
            <person name="Han C."/>
            <person name="Tapia R."/>
            <person name="Schmutz J."/>
            <person name="Larimer F."/>
            <person name="Land M."/>
            <person name="Hauser L."/>
            <person name="Kyrpides N."/>
            <person name="Mikhailova N."/>
            <person name="Nelson K."/>
            <person name="Gogarten J.P."/>
            <person name="Noll K."/>
            <person name="Richardson P."/>
        </authorList>
    </citation>
    <scope>NUCLEOTIDE SEQUENCE [LARGE SCALE GENOMIC DNA]</scope>
    <source>
        <strain evidence="3">ATCC BAA-488 / DSM 13995 / JCM 10881 / RKU-1</strain>
    </source>
</reference>
<dbReference type="InterPro" id="IPR058389">
    <property type="entry name" value="DUF8076"/>
</dbReference>
<evidence type="ECO:0000259" key="1">
    <source>
        <dbReference type="Pfam" id="PF26277"/>
    </source>
</evidence>
<dbReference type="HOGENOM" id="CLU_1884825_0_0_0"/>
<protein>
    <recommendedName>
        <fullName evidence="1">DUF8076 domain-containing protein</fullName>
    </recommendedName>
</protein>
<dbReference type="Pfam" id="PF26277">
    <property type="entry name" value="DUF8076"/>
    <property type="match status" value="1"/>
</dbReference>
<name>A5INJ8_THEP1</name>
<accession>A5INJ8</accession>